<evidence type="ECO:0000256" key="2">
    <source>
        <dbReference type="ARBA" id="ARBA00022448"/>
    </source>
</evidence>
<protein>
    <submittedName>
        <fullName evidence="9">Major facilitator transporter</fullName>
    </submittedName>
</protein>
<dbReference type="GO" id="GO:0005886">
    <property type="term" value="C:plasma membrane"/>
    <property type="evidence" value="ECO:0007669"/>
    <property type="project" value="UniProtKB-SubCell"/>
</dbReference>
<dbReference type="GO" id="GO:0022857">
    <property type="term" value="F:transmembrane transporter activity"/>
    <property type="evidence" value="ECO:0007669"/>
    <property type="project" value="InterPro"/>
</dbReference>
<reference evidence="10" key="1">
    <citation type="submission" date="2013-08" db="EMBL/GenBank/DDBJ databases">
        <title>Intrasporangium oryzae NRRL B-24470.</title>
        <authorList>
            <person name="Liu H."/>
            <person name="Wang G."/>
        </authorList>
    </citation>
    <scope>NUCLEOTIDE SEQUENCE [LARGE SCALE GENOMIC DNA]</scope>
    <source>
        <strain evidence="10">Q5-1</strain>
    </source>
</reference>
<keyword evidence="5 7" id="KW-1133">Transmembrane helix</keyword>
<evidence type="ECO:0000256" key="1">
    <source>
        <dbReference type="ARBA" id="ARBA00004651"/>
    </source>
</evidence>
<proteinExistence type="predicted"/>
<name>W9GEZ4_9MICO</name>
<dbReference type="InterPro" id="IPR010290">
    <property type="entry name" value="TM_effector"/>
</dbReference>
<evidence type="ECO:0000256" key="5">
    <source>
        <dbReference type="ARBA" id="ARBA00022989"/>
    </source>
</evidence>
<dbReference type="CDD" id="cd06173">
    <property type="entry name" value="MFS_MefA_like"/>
    <property type="match status" value="1"/>
</dbReference>
<feature type="non-terminal residue" evidence="9">
    <location>
        <position position="1"/>
    </location>
</feature>
<evidence type="ECO:0000313" key="9">
    <source>
        <dbReference type="EMBL" id="EWT03792.1"/>
    </source>
</evidence>
<feature type="transmembrane region" description="Helical" evidence="7">
    <location>
        <begin position="26"/>
        <end position="45"/>
    </location>
</feature>
<comment type="subcellular location">
    <subcellularLocation>
        <location evidence="1">Cell membrane</location>
        <topology evidence="1">Multi-pass membrane protein</topology>
    </subcellularLocation>
</comment>
<dbReference type="RefSeq" id="WP_034722689.1">
    <property type="nucleotide sequence ID" value="NZ_AWQS01000460.1"/>
</dbReference>
<keyword evidence="6 7" id="KW-0472">Membrane</keyword>
<feature type="transmembrane region" description="Helical" evidence="7">
    <location>
        <begin position="232"/>
        <end position="250"/>
    </location>
</feature>
<feature type="transmembrane region" description="Helical" evidence="7">
    <location>
        <begin position="202"/>
        <end position="220"/>
    </location>
</feature>
<evidence type="ECO:0000313" key="10">
    <source>
        <dbReference type="Proteomes" id="UP000019494"/>
    </source>
</evidence>
<dbReference type="InterPro" id="IPR020846">
    <property type="entry name" value="MFS_dom"/>
</dbReference>
<dbReference type="PANTHER" id="PTHR23513:SF11">
    <property type="entry name" value="STAPHYLOFERRIN A TRANSPORTER"/>
    <property type="match status" value="1"/>
</dbReference>
<feature type="transmembrane region" description="Helical" evidence="7">
    <location>
        <begin position="52"/>
        <end position="71"/>
    </location>
</feature>
<comment type="caution">
    <text evidence="9">The sequence shown here is derived from an EMBL/GenBank/DDBJ whole genome shotgun (WGS) entry which is preliminary data.</text>
</comment>
<dbReference type="PANTHER" id="PTHR23513">
    <property type="entry name" value="INTEGRAL MEMBRANE EFFLUX PROTEIN-RELATED"/>
    <property type="match status" value="1"/>
</dbReference>
<keyword evidence="10" id="KW-1185">Reference proteome</keyword>
<dbReference type="Proteomes" id="UP000019494">
    <property type="component" value="Unassembled WGS sequence"/>
</dbReference>
<feature type="transmembrane region" description="Helical" evidence="7">
    <location>
        <begin position="256"/>
        <end position="276"/>
    </location>
</feature>
<feature type="transmembrane region" description="Helical" evidence="7">
    <location>
        <begin position="113"/>
        <end position="136"/>
    </location>
</feature>
<dbReference type="InterPro" id="IPR036259">
    <property type="entry name" value="MFS_trans_sf"/>
</dbReference>
<gene>
    <name evidence="9" type="ORF">N864_15540</name>
</gene>
<dbReference type="Pfam" id="PF05977">
    <property type="entry name" value="MFS_3"/>
    <property type="match status" value="1"/>
</dbReference>
<feature type="transmembrane region" description="Helical" evidence="7">
    <location>
        <begin position="169"/>
        <end position="190"/>
    </location>
</feature>
<evidence type="ECO:0000256" key="3">
    <source>
        <dbReference type="ARBA" id="ARBA00022475"/>
    </source>
</evidence>
<dbReference type="AlphaFoldDB" id="W9GEZ4"/>
<organism evidence="9 10">
    <name type="scientific">Intrasporangium chromatireducens Q5-1</name>
    <dbReference type="NCBI Taxonomy" id="584657"/>
    <lineage>
        <taxon>Bacteria</taxon>
        <taxon>Bacillati</taxon>
        <taxon>Actinomycetota</taxon>
        <taxon>Actinomycetes</taxon>
        <taxon>Micrococcales</taxon>
        <taxon>Intrasporangiaceae</taxon>
        <taxon>Intrasporangium</taxon>
    </lineage>
</organism>
<keyword evidence="4 7" id="KW-0812">Transmembrane</keyword>
<feature type="domain" description="Major facilitator superfamily (MFS) profile" evidence="8">
    <location>
        <begin position="1"/>
        <end position="344"/>
    </location>
</feature>
<dbReference type="Gene3D" id="1.20.1250.20">
    <property type="entry name" value="MFS general substrate transporter like domains"/>
    <property type="match status" value="1"/>
</dbReference>
<sequence>QALPVLLLALPAGVLADTFDRRRMLITIQAFQTGIALLLTVLTVMDQMQPTLLLLLTFALGVGAAVQAPAYQALIPDLVPTEQIPSASILGSINVNTARAIGPAVAGLIVARFGVPVTFALNAASFVAFAVILLGWRRPETDSAGQEPFLPALRAGGRYVRNALVVRRILLRCALFVFPANALWALLALVADRTLHLGAGGYGLMLAMLGIGSVLGAFGLSRLRTYLNSNGMIAVASIVYAAGLAALVLVPNAVVAMLALLPMGACWIAVLSTLNAQMQIFLPGWVRARGLAIYQLTLFGSMAGAGVLWGIVAEISGVRPTYLAAAALLLLSAASVRLWPLRDLQGIDRSAALIWPEPHLLLEPEDYPGQVLVVTRYEVAPERQAEFLGLMPALRRSRLRTGGTSWQLYRDGEAPNRFLEEYTVASWAEHLLQHEGRLTGYDGEIDRRAKSLSDPPVRAWHYFTPSLPKDG</sequence>
<evidence type="ECO:0000256" key="4">
    <source>
        <dbReference type="ARBA" id="ARBA00022692"/>
    </source>
</evidence>
<accession>W9GEZ4</accession>
<evidence type="ECO:0000259" key="8">
    <source>
        <dbReference type="PROSITE" id="PS50850"/>
    </source>
</evidence>
<keyword evidence="3" id="KW-1003">Cell membrane</keyword>
<feature type="transmembrane region" description="Helical" evidence="7">
    <location>
        <begin position="321"/>
        <end position="339"/>
    </location>
</feature>
<dbReference type="SUPFAM" id="SSF103473">
    <property type="entry name" value="MFS general substrate transporter"/>
    <property type="match status" value="1"/>
</dbReference>
<keyword evidence="2" id="KW-0813">Transport</keyword>
<evidence type="ECO:0000256" key="6">
    <source>
        <dbReference type="ARBA" id="ARBA00023136"/>
    </source>
</evidence>
<dbReference type="PROSITE" id="PS50850">
    <property type="entry name" value="MFS"/>
    <property type="match status" value="1"/>
</dbReference>
<evidence type="ECO:0000256" key="7">
    <source>
        <dbReference type="SAM" id="Phobius"/>
    </source>
</evidence>
<dbReference type="EMBL" id="AWQS01000460">
    <property type="protein sequence ID" value="EWT03792.1"/>
    <property type="molecule type" value="Genomic_DNA"/>
</dbReference>
<feature type="transmembrane region" description="Helical" evidence="7">
    <location>
        <begin position="288"/>
        <end position="309"/>
    </location>
</feature>
<dbReference type="OrthoDB" id="9775268at2"/>
<dbReference type="PATRIC" id="fig|584657.3.peg.4328"/>